<sequence>MTEPIFWLGLSILLVAVSLTAILVAALPAFQELARAARSAEKLFDTLRRELPPTLEAIRLTGLEISDLTDEVTEGVQSAGNVAKQVDRSVAGAKQQAEAASITTRSVFTGIKAAWKTFRRPAVEPGLGKQTSRRSDRLAPSQRVTVVAQPRIETPGEAFSPERASEPARLRLDSRTEEDINSD</sequence>
<gene>
    <name evidence="3" type="ORF">AVDCRST_MAG81-2765</name>
</gene>
<keyword evidence="2" id="KW-0812">Transmembrane</keyword>
<feature type="compositionally biased region" description="Basic and acidic residues" evidence="1">
    <location>
        <begin position="163"/>
        <end position="183"/>
    </location>
</feature>
<evidence type="ECO:0000313" key="3">
    <source>
        <dbReference type="EMBL" id="CAA9579746.1"/>
    </source>
</evidence>
<dbReference type="PANTHER" id="PTHR33825:SF5">
    <property type="entry name" value="TRANSMEMBRANE PROTEIN"/>
    <property type="match status" value="1"/>
</dbReference>
<protein>
    <recommendedName>
        <fullName evidence="4">DUF948 domain-containing protein</fullName>
    </recommendedName>
</protein>
<accession>A0A6J4VM61</accession>
<dbReference type="EMBL" id="CADCWO010000151">
    <property type="protein sequence ID" value="CAA9579746.1"/>
    <property type="molecule type" value="Genomic_DNA"/>
</dbReference>
<dbReference type="PANTHER" id="PTHR33825">
    <property type="entry name" value="CHITINASE-LIKE PROTEIN"/>
    <property type="match status" value="1"/>
</dbReference>
<feature type="region of interest" description="Disordered" evidence="1">
    <location>
        <begin position="122"/>
        <end position="183"/>
    </location>
</feature>
<keyword evidence="2" id="KW-0472">Membrane</keyword>
<evidence type="ECO:0000256" key="2">
    <source>
        <dbReference type="SAM" id="Phobius"/>
    </source>
</evidence>
<proteinExistence type="predicted"/>
<keyword evidence="2" id="KW-1133">Transmembrane helix</keyword>
<feature type="transmembrane region" description="Helical" evidence="2">
    <location>
        <begin position="6"/>
        <end position="30"/>
    </location>
</feature>
<reference evidence="3" key="1">
    <citation type="submission" date="2020-02" db="EMBL/GenBank/DDBJ databases">
        <authorList>
            <person name="Meier V. D."/>
        </authorList>
    </citation>
    <scope>NUCLEOTIDE SEQUENCE</scope>
    <source>
        <strain evidence="3">AVDCRST_MAG81</strain>
    </source>
</reference>
<name>A0A6J4VM61_9CYAN</name>
<dbReference type="AlphaFoldDB" id="A0A6J4VM61"/>
<organism evidence="3">
    <name type="scientific">uncultured Synechococcales cyanobacterium</name>
    <dbReference type="NCBI Taxonomy" id="1936017"/>
    <lineage>
        <taxon>Bacteria</taxon>
        <taxon>Bacillati</taxon>
        <taxon>Cyanobacteriota</taxon>
        <taxon>Cyanophyceae</taxon>
        <taxon>Synechococcales</taxon>
        <taxon>environmental samples</taxon>
    </lineage>
</organism>
<evidence type="ECO:0008006" key="4">
    <source>
        <dbReference type="Google" id="ProtNLM"/>
    </source>
</evidence>
<evidence type="ECO:0000256" key="1">
    <source>
        <dbReference type="SAM" id="MobiDB-lite"/>
    </source>
</evidence>